<dbReference type="GO" id="GO:0046872">
    <property type="term" value="F:metal ion binding"/>
    <property type="evidence" value="ECO:0007669"/>
    <property type="project" value="UniProtKB-KW"/>
</dbReference>
<feature type="binding site" evidence="8">
    <location>
        <position position="14"/>
    </location>
    <ligand>
        <name>Mg(2+)</name>
        <dbReference type="ChEBI" id="CHEBI:18420"/>
    </ligand>
</feature>
<dbReference type="InterPro" id="IPR006689">
    <property type="entry name" value="Small_GTPase_ARF/SAR"/>
</dbReference>
<evidence type="ECO:0000313" key="9">
    <source>
        <dbReference type="EMBL" id="RVX01712.1"/>
    </source>
</evidence>
<dbReference type="GO" id="GO:0016192">
    <property type="term" value="P:vesicle-mediated transport"/>
    <property type="evidence" value="ECO:0007669"/>
    <property type="project" value="UniProtKB-KW"/>
</dbReference>
<keyword evidence="8" id="KW-0479">Metal-binding</keyword>
<comment type="caution">
    <text evidence="9">The sequence shown here is derived from an EMBL/GenBank/DDBJ whole genome shotgun (WGS) entry which is preliminary data.</text>
</comment>
<organism evidence="9 10">
    <name type="scientific">Vitis vinifera</name>
    <name type="common">Grape</name>
    <dbReference type="NCBI Taxonomy" id="29760"/>
    <lineage>
        <taxon>Eukaryota</taxon>
        <taxon>Viridiplantae</taxon>
        <taxon>Streptophyta</taxon>
        <taxon>Embryophyta</taxon>
        <taxon>Tracheophyta</taxon>
        <taxon>Spermatophyta</taxon>
        <taxon>Magnoliopsida</taxon>
        <taxon>eudicotyledons</taxon>
        <taxon>Gunneridae</taxon>
        <taxon>Pentapetalae</taxon>
        <taxon>rosids</taxon>
        <taxon>Vitales</taxon>
        <taxon>Vitaceae</taxon>
        <taxon>Viteae</taxon>
        <taxon>Vitis</taxon>
    </lineage>
</organism>
<dbReference type="GO" id="GO:0015031">
    <property type="term" value="P:protein transport"/>
    <property type="evidence" value="ECO:0007669"/>
    <property type="project" value="UniProtKB-KW"/>
</dbReference>
<evidence type="ECO:0000256" key="2">
    <source>
        <dbReference type="ARBA" id="ARBA00022707"/>
    </source>
</evidence>
<dbReference type="GO" id="GO:0003924">
    <property type="term" value="F:GTPase activity"/>
    <property type="evidence" value="ECO:0007669"/>
    <property type="project" value="InterPro"/>
</dbReference>
<dbReference type="Pfam" id="PF00025">
    <property type="entry name" value="Arf"/>
    <property type="match status" value="1"/>
</dbReference>
<name>A0A438IYC7_VITVI</name>
<proteinExistence type="inferred from homology"/>
<dbReference type="InterPro" id="IPR024156">
    <property type="entry name" value="Small_GTPase_ARF"/>
</dbReference>
<reference evidence="9 10" key="1">
    <citation type="journal article" date="2018" name="PLoS Genet.">
        <title>Population sequencing reveals clonal diversity and ancestral inbreeding in the grapevine cultivar Chardonnay.</title>
        <authorList>
            <person name="Roach M.J."/>
            <person name="Johnson D.L."/>
            <person name="Bohlmann J."/>
            <person name="van Vuuren H.J."/>
            <person name="Jones S.J."/>
            <person name="Pretorius I.S."/>
            <person name="Schmidt S.A."/>
            <person name="Borneman A.R."/>
        </authorList>
    </citation>
    <scope>NUCLEOTIDE SEQUENCE [LARGE SCALE GENOMIC DNA]</scope>
    <source>
        <strain evidence="10">cv. Chardonnay</strain>
        <tissue evidence="9">Leaf</tissue>
    </source>
</reference>
<protein>
    <recommendedName>
        <fullName evidence="11">ADP-ribosylation factor 1</fullName>
    </recommendedName>
</protein>
<evidence type="ECO:0000256" key="3">
    <source>
        <dbReference type="ARBA" id="ARBA00022741"/>
    </source>
</evidence>
<dbReference type="InterPro" id="IPR027417">
    <property type="entry name" value="P-loop_NTPase"/>
</dbReference>
<keyword evidence="2" id="KW-0519">Myristate</keyword>
<dbReference type="GO" id="GO:0005525">
    <property type="term" value="F:GTP binding"/>
    <property type="evidence" value="ECO:0007669"/>
    <property type="project" value="UniProtKB-KW"/>
</dbReference>
<keyword evidence="6 7" id="KW-0342">GTP-binding</keyword>
<dbReference type="Proteomes" id="UP000288805">
    <property type="component" value="Unassembled WGS sequence"/>
</dbReference>
<comment type="similarity">
    <text evidence="1">Belongs to the small GTPase superfamily. Arf family.</text>
</comment>
<keyword evidence="3 7" id="KW-0547">Nucleotide-binding</keyword>
<keyword evidence="8" id="KW-0460">Magnesium</keyword>
<keyword evidence="5" id="KW-0813">Transport</keyword>
<evidence type="ECO:0000313" key="10">
    <source>
        <dbReference type="Proteomes" id="UP000288805"/>
    </source>
</evidence>
<evidence type="ECO:0000256" key="4">
    <source>
        <dbReference type="ARBA" id="ARBA00022892"/>
    </source>
</evidence>
<sequence>MPVVMLGLDAAGKTTILYKLHIGEVLSTVPTIGTLGYLNVLLSLGLEECDNLVKMEFFMKMQGEHVGSQWNLGGYS</sequence>
<evidence type="ECO:0008006" key="11">
    <source>
        <dbReference type="Google" id="ProtNLM"/>
    </source>
</evidence>
<feature type="binding site" evidence="7">
    <location>
        <begin position="7"/>
        <end position="14"/>
    </location>
    <ligand>
        <name>GTP</name>
        <dbReference type="ChEBI" id="CHEBI:37565"/>
    </ligand>
</feature>
<dbReference type="SUPFAM" id="SSF52540">
    <property type="entry name" value="P-loop containing nucleoside triphosphate hydrolases"/>
    <property type="match status" value="1"/>
</dbReference>
<accession>A0A438IYC7</accession>
<dbReference type="EMBL" id="QGNW01000074">
    <property type="protein sequence ID" value="RVX01712.1"/>
    <property type="molecule type" value="Genomic_DNA"/>
</dbReference>
<gene>
    <name evidence="9" type="ORF">CK203_024409</name>
</gene>
<keyword evidence="4" id="KW-0931">ER-Golgi transport</keyword>
<dbReference type="PANTHER" id="PTHR11711">
    <property type="entry name" value="ADP RIBOSYLATION FACTOR-RELATED"/>
    <property type="match status" value="1"/>
</dbReference>
<keyword evidence="5" id="KW-0653">Protein transport</keyword>
<dbReference type="Gene3D" id="3.40.50.300">
    <property type="entry name" value="P-loop containing nucleotide triphosphate hydrolases"/>
    <property type="match status" value="1"/>
</dbReference>
<feature type="binding site" evidence="8">
    <location>
        <position position="31"/>
    </location>
    <ligand>
        <name>Mg(2+)</name>
        <dbReference type="ChEBI" id="CHEBI:18420"/>
    </ligand>
</feature>
<evidence type="ECO:0000256" key="1">
    <source>
        <dbReference type="ARBA" id="ARBA00010290"/>
    </source>
</evidence>
<evidence type="ECO:0000256" key="7">
    <source>
        <dbReference type="PIRSR" id="PIRSR606689-1"/>
    </source>
</evidence>
<dbReference type="AlphaFoldDB" id="A0A438IYC7"/>
<evidence type="ECO:0000256" key="6">
    <source>
        <dbReference type="ARBA" id="ARBA00023134"/>
    </source>
</evidence>
<evidence type="ECO:0000256" key="5">
    <source>
        <dbReference type="ARBA" id="ARBA00022927"/>
    </source>
</evidence>
<evidence type="ECO:0000256" key="8">
    <source>
        <dbReference type="PIRSR" id="PIRSR606689-2"/>
    </source>
</evidence>
<keyword evidence="2" id="KW-0449">Lipoprotein</keyword>